<keyword evidence="4" id="KW-0963">Cytoplasm</keyword>
<dbReference type="GO" id="GO:0008180">
    <property type="term" value="C:COP9 signalosome"/>
    <property type="evidence" value="ECO:0007669"/>
    <property type="project" value="UniProtKB-KW"/>
</dbReference>
<dbReference type="RefSeq" id="XP_003737539.1">
    <property type="nucleotide sequence ID" value="XM_003737491.2"/>
</dbReference>
<comment type="subcellular location">
    <subcellularLocation>
        <location evidence="2">Cytoplasm</location>
    </subcellularLocation>
    <subcellularLocation>
        <location evidence="1">Nucleus</location>
    </subcellularLocation>
</comment>
<evidence type="ECO:0000256" key="4">
    <source>
        <dbReference type="ARBA" id="ARBA00022490"/>
    </source>
</evidence>
<dbReference type="PANTHER" id="PTHR15350:SF5">
    <property type="entry name" value="COP9 SIGNALOSOME COMPLEX SUBUNIT 7"/>
    <property type="match status" value="1"/>
</dbReference>
<feature type="domain" description="PCI" evidence="8">
    <location>
        <begin position="1"/>
        <end position="173"/>
    </location>
</feature>
<dbReference type="SMART" id="SM00088">
    <property type="entry name" value="PINT"/>
    <property type="match status" value="1"/>
</dbReference>
<comment type="similarity">
    <text evidence="3">Belongs to the CSN7/EIF3M family. CSN7 subfamily.</text>
</comment>
<dbReference type="PROSITE" id="PS50250">
    <property type="entry name" value="PCI"/>
    <property type="match status" value="1"/>
</dbReference>
<dbReference type="KEGG" id="goe:100906141"/>
<evidence type="ECO:0000259" key="8">
    <source>
        <dbReference type="PROSITE" id="PS50250"/>
    </source>
</evidence>
<name>A0AAJ6QMB4_9ACAR</name>
<dbReference type="InterPro" id="IPR000717">
    <property type="entry name" value="PCI_dom"/>
</dbReference>
<organism evidence="9 10">
    <name type="scientific">Galendromus occidentalis</name>
    <name type="common">western predatory mite</name>
    <dbReference type="NCBI Taxonomy" id="34638"/>
    <lineage>
        <taxon>Eukaryota</taxon>
        <taxon>Metazoa</taxon>
        <taxon>Ecdysozoa</taxon>
        <taxon>Arthropoda</taxon>
        <taxon>Chelicerata</taxon>
        <taxon>Arachnida</taxon>
        <taxon>Acari</taxon>
        <taxon>Parasitiformes</taxon>
        <taxon>Mesostigmata</taxon>
        <taxon>Gamasina</taxon>
        <taxon>Phytoseioidea</taxon>
        <taxon>Phytoseiidae</taxon>
        <taxon>Typhlodrominae</taxon>
        <taxon>Galendromus</taxon>
    </lineage>
</organism>
<dbReference type="InterPro" id="IPR041481">
    <property type="entry name" value="CSN7_helixI"/>
</dbReference>
<dbReference type="Pfam" id="PF18392">
    <property type="entry name" value="CSN7a_helixI"/>
    <property type="match status" value="1"/>
</dbReference>
<dbReference type="PANTHER" id="PTHR15350">
    <property type="entry name" value="COP9 SIGNALOSOME COMPLEX SUBUNIT 7/DENDRITIC CELL PROTEIN GA17"/>
    <property type="match status" value="1"/>
</dbReference>
<keyword evidence="9" id="KW-1185">Reference proteome</keyword>
<dbReference type="Pfam" id="PF01399">
    <property type="entry name" value="PCI"/>
    <property type="match status" value="1"/>
</dbReference>
<dbReference type="GO" id="GO:0005737">
    <property type="term" value="C:cytoplasm"/>
    <property type="evidence" value="ECO:0007669"/>
    <property type="project" value="UniProtKB-SubCell"/>
</dbReference>
<protein>
    <submittedName>
        <fullName evidence="10">COP9 signalosome complex subunit 7a</fullName>
    </submittedName>
</protein>
<evidence type="ECO:0000313" key="10">
    <source>
        <dbReference type="RefSeq" id="XP_003737539.1"/>
    </source>
</evidence>
<dbReference type="InterPro" id="IPR045237">
    <property type="entry name" value="COPS7/eIF3m"/>
</dbReference>
<evidence type="ECO:0000313" key="9">
    <source>
        <dbReference type="Proteomes" id="UP000694867"/>
    </source>
</evidence>
<dbReference type="AlphaFoldDB" id="A0AAJ6QMB4"/>
<evidence type="ECO:0000256" key="7">
    <source>
        <dbReference type="SAM" id="MobiDB-lite"/>
    </source>
</evidence>
<evidence type="ECO:0000256" key="6">
    <source>
        <dbReference type="ARBA" id="ARBA00023242"/>
    </source>
</evidence>
<proteinExistence type="inferred from homology"/>
<dbReference type="CTD" id="35816"/>
<keyword evidence="6" id="KW-0539">Nucleus</keyword>
<reference evidence="10" key="1">
    <citation type="submission" date="2025-08" db="UniProtKB">
        <authorList>
            <consortium name="RefSeq"/>
        </authorList>
    </citation>
    <scope>IDENTIFICATION</scope>
</reference>
<sequence length="251" mass="28721">MQSAQSLEKMDTRSVQNILQNSGPLEAHVNRAREATTAREIKDIIENAVESPQVLVFGELLDLPSVKQLRETEYADHFRLLELFAYGTFRDYQRDQNPYPQLSEAMIKKLRYLTVASLASRSRSLRYSELLTELGLSTRRELEDLIIEAMYARIVTGKLDQRSASLEVDRALARDVSEDLSAVSRVLENWSASCEATLEAIEKECERSSRLKNQYQERLNALETRVLSLRAANNDESEEQPASKHKVRVKM</sequence>
<gene>
    <name evidence="10" type="primary">LOC100906141</name>
</gene>
<dbReference type="GO" id="GO:0010387">
    <property type="term" value="P:COP9 signalosome assembly"/>
    <property type="evidence" value="ECO:0007669"/>
    <property type="project" value="InterPro"/>
</dbReference>
<feature type="region of interest" description="Disordered" evidence="7">
    <location>
        <begin position="232"/>
        <end position="251"/>
    </location>
</feature>
<keyword evidence="5" id="KW-0736">Signalosome</keyword>
<accession>A0AAJ6QMB4</accession>
<evidence type="ECO:0000256" key="3">
    <source>
        <dbReference type="ARBA" id="ARBA00008482"/>
    </source>
</evidence>
<dbReference type="Proteomes" id="UP000694867">
    <property type="component" value="Unplaced"/>
</dbReference>
<evidence type="ECO:0000256" key="1">
    <source>
        <dbReference type="ARBA" id="ARBA00004123"/>
    </source>
</evidence>
<evidence type="ECO:0000256" key="5">
    <source>
        <dbReference type="ARBA" id="ARBA00022790"/>
    </source>
</evidence>
<evidence type="ECO:0000256" key="2">
    <source>
        <dbReference type="ARBA" id="ARBA00004496"/>
    </source>
</evidence>
<dbReference type="GeneID" id="100906141"/>